<dbReference type="HAMAP" id="MF_00719">
    <property type="entry name" value="CobS"/>
    <property type="match status" value="1"/>
</dbReference>
<evidence type="ECO:0000256" key="15">
    <source>
        <dbReference type="ARBA" id="ARBA00032605"/>
    </source>
</evidence>
<dbReference type="PANTHER" id="PTHR34148:SF1">
    <property type="entry name" value="ADENOSYLCOBINAMIDE-GDP RIBAZOLETRANSFERASE"/>
    <property type="match status" value="1"/>
</dbReference>
<dbReference type="GO" id="GO:0009236">
    <property type="term" value="P:cobalamin biosynthetic process"/>
    <property type="evidence" value="ECO:0007669"/>
    <property type="project" value="UniProtKB-UniRule"/>
</dbReference>
<evidence type="ECO:0000256" key="11">
    <source>
        <dbReference type="ARBA" id="ARBA00022842"/>
    </source>
</evidence>
<evidence type="ECO:0000256" key="10">
    <source>
        <dbReference type="ARBA" id="ARBA00022692"/>
    </source>
</evidence>
<evidence type="ECO:0000256" key="3">
    <source>
        <dbReference type="ARBA" id="ARBA00004663"/>
    </source>
</evidence>
<keyword evidence="10 19" id="KW-0812">Transmembrane</keyword>
<evidence type="ECO:0000256" key="9">
    <source>
        <dbReference type="ARBA" id="ARBA00022679"/>
    </source>
</evidence>
<keyword evidence="8 19" id="KW-0169">Cobalamin biosynthesis</keyword>
<evidence type="ECO:0000256" key="12">
    <source>
        <dbReference type="ARBA" id="ARBA00022989"/>
    </source>
</evidence>
<evidence type="ECO:0000256" key="19">
    <source>
        <dbReference type="HAMAP-Rule" id="MF_00719"/>
    </source>
</evidence>
<evidence type="ECO:0000256" key="17">
    <source>
        <dbReference type="ARBA" id="ARBA00048623"/>
    </source>
</evidence>
<evidence type="ECO:0000256" key="2">
    <source>
        <dbReference type="ARBA" id="ARBA00004651"/>
    </source>
</evidence>
<keyword evidence="21" id="KW-1185">Reference proteome</keyword>
<dbReference type="InterPro" id="IPR003805">
    <property type="entry name" value="CobS"/>
</dbReference>
<protein>
    <recommendedName>
        <fullName evidence="6 19">Adenosylcobinamide-GDP ribazoletransferase</fullName>
        <ecNumber evidence="5 19">2.7.8.26</ecNumber>
    </recommendedName>
    <alternativeName>
        <fullName evidence="16 19">Cobalamin synthase</fullName>
    </alternativeName>
    <alternativeName>
        <fullName evidence="15 19">Cobalamin-5'-phosphate synthase</fullName>
    </alternativeName>
</protein>
<evidence type="ECO:0000256" key="7">
    <source>
        <dbReference type="ARBA" id="ARBA00022475"/>
    </source>
</evidence>
<dbReference type="EC" id="2.7.8.26" evidence="5 19"/>
<dbReference type="Pfam" id="PF02654">
    <property type="entry name" value="CobS"/>
    <property type="match status" value="1"/>
</dbReference>
<feature type="transmembrane region" description="Helical" evidence="19">
    <location>
        <begin position="217"/>
        <end position="234"/>
    </location>
</feature>
<evidence type="ECO:0000256" key="13">
    <source>
        <dbReference type="ARBA" id="ARBA00023136"/>
    </source>
</evidence>
<gene>
    <name evidence="19" type="primary">cobS</name>
    <name evidence="20" type="ORF">DFR35_0885</name>
</gene>
<name>A0A497XM44_9PROT</name>
<dbReference type="GO" id="GO:0005886">
    <property type="term" value="C:plasma membrane"/>
    <property type="evidence" value="ECO:0007669"/>
    <property type="project" value="UniProtKB-SubCell"/>
</dbReference>
<evidence type="ECO:0000256" key="4">
    <source>
        <dbReference type="ARBA" id="ARBA00010561"/>
    </source>
</evidence>
<dbReference type="Proteomes" id="UP000268908">
    <property type="component" value="Unassembled WGS sequence"/>
</dbReference>
<evidence type="ECO:0000256" key="5">
    <source>
        <dbReference type="ARBA" id="ARBA00013200"/>
    </source>
</evidence>
<feature type="transmembrane region" description="Helical" evidence="19">
    <location>
        <begin position="148"/>
        <end position="173"/>
    </location>
</feature>
<comment type="subcellular location">
    <subcellularLocation>
        <location evidence="2 19">Cell membrane</location>
        <topology evidence="2 19">Multi-pass membrane protein</topology>
    </subcellularLocation>
</comment>
<evidence type="ECO:0000256" key="14">
    <source>
        <dbReference type="ARBA" id="ARBA00025228"/>
    </source>
</evidence>
<comment type="catalytic activity">
    <reaction evidence="18 19">
        <text>alpha-ribazole 5'-phosphate + adenosylcob(III)inamide-GDP = adenosylcob(III)alamin 5'-phosphate + GMP + H(+)</text>
        <dbReference type="Rhea" id="RHEA:23560"/>
        <dbReference type="ChEBI" id="CHEBI:15378"/>
        <dbReference type="ChEBI" id="CHEBI:57918"/>
        <dbReference type="ChEBI" id="CHEBI:58115"/>
        <dbReference type="ChEBI" id="CHEBI:60487"/>
        <dbReference type="ChEBI" id="CHEBI:60493"/>
        <dbReference type="EC" id="2.7.8.26"/>
    </reaction>
</comment>
<keyword evidence="13 19" id="KW-0472">Membrane</keyword>
<evidence type="ECO:0000256" key="16">
    <source>
        <dbReference type="ARBA" id="ARBA00032853"/>
    </source>
</evidence>
<evidence type="ECO:0000313" key="20">
    <source>
        <dbReference type="EMBL" id="RLJ68326.1"/>
    </source>
</evidence>
<dbReference type="NCBIfam" id="NF001277">
    <property type="entry name" value="PRK00235.1-3"/>
    <property type="match status" value="1"/>
</dbReference>
<sequence length="265" mass="28004">MIRREIGYFFAALRFFTRLPVPAWVGHSSEQLNHAARYFPLVGIIVGAIGAAVTLAAMKLWPAPLAVLLGMAATLLATGAFHEDGLADSIDGFGGGWTREQVLAIMKDSRIGSYGAIGIGLTLLAKFEALVVLATVPQGDFLRGVSPAPSFLAALIAGHTVSRFTSTMLIFTLDYARDDDSSKSKPLATRMGRGELALAALFGLAPCLLLPPTQVVVALLLVTAVTLLAARYFVKRIGGYTGDCLGATQQLAELAFYLGLICVCS</sequence>
<dbReference type="AlphaFoldDB" id="A0A497XM44"/>
<feature type="transmembrane region" description="Helical" evidence="19">
    <location>
        <begin position="114"/>
        <end position="136"/>
    </location>
</feature>
<evidence type="ECO:0000256" key="8">
    <source>
        <dbReference type="ARBA" id="ARBA00022573"/>
    </source>
</evidence>
<organism evidence="20 21">
    <name type="scientific">Sulfurisoma sediminicola</name>
    <dbReference type="NCBI Taxonomy" id="1381557"/>
    <lineage>
        <taxon>Bacteria</taxon>
        <taxon>Pseudomonadati</taxon>
        <taxon>Pseudomonadota</taxon>
        <taxon>Betaproteobacteria</taxon>
        <taxon>Nitrosomonadales</taxon>
        <taxon>Sterolibacteriaceae</taxon>
        <taxon>Sulfurisoma</taxon>
    </lineage>
</organism>
<feature type="transmembrane region" description="Helical" evidence="19">
    <location>
        <begin position="38"/>
        <end position="57"/>
    </location>
</feature>
<evidence type="ECO:0000256" key="1">
    <source>
        <dbReference type="ARBA" id="ARBA00001946"/>
    </source>
</evidence>
<feature type="transmembrane region" description="Helical" evidence="19">
    <location>
        <begin position="63"/>
        <end position="81"/>
    </location>
</feature>
<evidence type="ECO:0000313" key="21">
    <source>
        <dbReference type="Proteomes" id="UP000268908"/>
    </source>
</evidence>
<comment type="cofactor">
    <cofactor evidence="1 19">
        <name>Mg(2+)</name>
        <dbReference type="ChEBI" id="CHEBI:18420"/>
    </cofactor>
</comment>
<proteinExistence type="inferred from homology"/>
<dbReference type="GO" id="GO:0008818">
    <property type="term" value="F:cobalamin 5'-phosphate synthase activity"/>
    <property type="evidence" value="ECO:0007669"/>
    <property type="project" value="UniProtKB-UniRule"/>
</dbReference>
<keyword evidence="11 19" id="KW-0460">Magnesium</keyword>
<keyword evidence="12 19" id="KW-1133">Transmembrane helix</keyword>
<feature type="transmembrane region" description="Helical" evidence="19">
    <location>
        <begin position="194"/>
        <end position="211"/>
    </location>
</feature>
<evidence type="ECO:0000256" key="18">
    <source>
        <dbReference type="ARBA" id="ARBA00049504"/>
    </source>
</evidence>
<keyword evidence="7 19" id="KW-1003">Cell membrane</keyword>
<dbReference type="EMBL" id="RCCI01000004">
    <property type="protein sequence ID" value="RLJ68326.1"/>
    <property type="molecule type" value="Genomic_DNA"/>
</dbReference>
<accession>A0A497XM44</accession>
<comment type="catalytic activity">
    <reaction evidence="17 19">
        <text>alpha-ribazole + adenosylcob(III)inamide-GDP = adenosylcob(III)alamin + GMP + H(+)</text>
        <dbReference type="Rhea" id="RHEA:16049"/>
        <dbReference type="ChEBI" id="CHEBI:10329"/>
        <dbReference type="ChEBI" id="CHEBI:15378"/>
        <dbReference type="ChEBI" id="CHEBI:18408"/>
        <dbReference type="ChEBI" id="CHEBI:58115"/>
        <dbReference type="ChEBI" id="CHEBI:60487"/>
        <dbReference type="EC" id="2.7.8.26"/>
    </reaction>
</comment>
<comment type="function">
    <text evidence="14 19">Joins adenosylcobinamide-GDP and alpha-ribazole to generate adenosylcobalamin (Ado-cobalamin). Also synthesizes adenosylcobalamin 5'-phosphate from adenosylcobinamide-GDP and alpha-ribazole 5'-phosphate.</text>
</comment>
<comment type="caution">
    <text evidence="20">The sequence shown here is derived from an EMBL/GenBank/DDBJ whole genome shotgun (WGS) entry which is preliminary data.</text>
</comment>
<reference evidence="20 21" key="1">
    <citation type="submission" date="2018-10" db="EMBL/GenBank/DDBJ databases">
        <title>Genomic Encyclopedia of Type Strains, Phase IV (KMG-IV): sequencing the most valuable type-strain genomes for metagenomic binning, comparative biology and taxonomic classification.</title>
        <authorList>
            <person name="Goeker M."/>
        </authorList>
    </citation>
    <scope>NUCLEOTIDE SEQUENCE [LARGE SCALE GENOMIC DNA]</scope>
    <source>
        <strain evidence="20 21">DSM 26916</strain>
    </source>
</reference>
<dbReference type="UniPathway" id="UPA00148">
    <property type="reaction ID" value="UER00238"/>
</dbReference>
<dbReference type="PANTHER" id="PTHR34148">
    <property type="entry name" value="ADENOSYLCOBINAMIDE-GDP RIBAZOLETRANSFERASE"/>
    <property type="match status" value="1"/>
</dbReference>
<evidence type="ECO:0000256" key="6">
    <source>
        <dbReference type="ARBA" id="ARBA00015850"/>
    </source>
</evidence>
<dbReference type="GO" id="GO:0051073">
    <property type="term" value="F:adenosylcobinamide-GDP ribazoletransferase activity"/>
    <property type="evidence" value="ECO:0007669"/>
    <property type="project" value="UniProtKB-UniRule"/>
</dbReference>
<comment type="similarity">
    <text evidence="4 19">Belongs to the CobS family.</text>
</comment>
<keyword evidence="9 19" id="KW-0808">Transferase</keyword>
<dbReference type="RefSeq" id="WP_121240238.1">
    <property type="nucleotide sequence ID" value="NZ_BHVV01000002.1"/>
</dbReference>
<comment type="pathway">
    <text evidence="3 19">Cofactor biosynthesis; adenosylcobalamin biosynthesis; adenosylcobalamin from cob(II)yrinate a,c-diamide: step 7/7.</text>
</comment>
<dbReference type="OrthoDB" id="9794626at2"/>